<dbReference type="Proteomes" id="UP000001357">
    <property type="component" value="Unassembled WGS sequence"/>
</dbReference>
<evidence type="ECO:0000256" key="2">
    <source>
        <dbReference type="SAM" id="SignalP"/>
    </source>
</evidence>
<evidence type="ECO:0000256" key="1">
    <source>
        <dbReference type="ARBA" id="ARBA00022729"/>
    </source>
</evidence>
<evidence type="ECO:0000313" key="4">
    <source>
        <dbReference type="Proteomes" id="UP000001357"/>
    </source>
</evidence>
<dbReference type="InterPro" id="IPR013517">
    <property type="entry name" value="FG-GAP"/>
</dbReference>
<dbReference type="KEGG" id="mbr:MONBRDRAFT_11321"/>
<organism evidence="3 4">
    <name type="scientific">Monosiga brevicollis</name>
    <name type="common">Choanoflagellate</name>
    <dbReference type="NCBI Taxonomy" id="81824"/>
    <lineage>
        <taxon>Eukaryota</taxon>
        <taxon>Choanoflagellata</taxon>
        <taxon>Craspedida</taxon>
        <taxon>Salpingoecidae</taxon>
        <taxon>Monosiga</taxon>
    </lineage>
</organism>
<dbReference type="Pfam" id="PF13517">
    <property type="entry name" value="FG-GAP_3"/>
    <property type="match status" value="3"/>
</dbReference>
<evidence type="ECO:0008006" key="5">
    <source>
        <dbReference type="Google" id="ProtNLM"/>
    </source>
</evidence>
<dbReference type="InterPro" id="IPR028994">
    <property type="entry name" value="Integrin_alpha_N"/>
</dbReference>
<reference evidence="3 4" key="1">
    <citation type="journal article" date="2008" name="Nature">
        <title>The genome of the choanoflagellate Monosiga brevicollis and the origin of metazoans.</title>
        <authorList>
            <consortium name="JGI Sequencing"/>
            <person name="King N."/>
            <person name="Westbrook M.J."/>
            <person name="Young S.L."/>
            <person name="Kuo A."/>
            <person name="Abedin M."/>
            <person name="Chapman J."/>
            <person name="Fairclough S."/>
            <person name="Hellsten U."/>
            <person name="Isogai Y."/>
            <person name="Letunic I."/>
            <person name="Marr M."/>
            <person name="Pincus D."/>
            <person name="Putnam N."/>
            <person name="Rokas A."/>
            <person name="Wright K.J."/>
            <person name="Zuzow R."/>
            <person name="Dirks W."/>
            <person name="Good M."/>
            <person name="Goodstein D."/>
            <person name="Lemons D."/>
            <person name="Li W."/>
            <person name="Lyons J.B."/>
            <person name="Morris A."/>
            <person name="Nichols S."/>
            <person name="Richter D.J."/>
            <person name="Salamov A."/>
            <person name="Bork P."/>
            <person name="Lim W.A."/>
            <person name="Manning G."/>
            <person name="Miller W.T."/>
            <person name="McGinnis W."/>
            <person name="Shapiro H."/>
            <person name="Tjian R."/>
            <person name="Grigoriev I.V."/>
            <person name="Rokhsar D."/>
        </authorList>
    </citation>
    <scope>NUCLEOTIDE SEQUENCE [LARGE SCALE GENOMIC DNA]</scope>
    <source>
        <strain evidence="4">MX1 / ATCC 50154</strain>
    </source>
</reference>
<name>A9V8W2_MONBE</name>
<gene>
    <name evidence="3" type="ORF">MONBRDRAFT_11321</name>
</gene>
<accession>A9V8W2</accession>
<proteinExistence type="predicted"/>
<evidence type="ECO:0000313" key="3">
    <source>
        <dbReference type="EMBL" id="EDQ85944.1"/>
    </source>
</evidence>
<sequence length="430" mass="45487">MGLIGVMGALGLLLLGAMGADDPLILRDDAGHLHIQSGAAGTVLVQHVDVLAMLERLDAQVGDLEARTPQARARVQNSSAWTVSSIGGTLASAFDARFEDLDGDGRRDIVVVSFWARAIVWYRSLGAGAFQGPLTIAGDLSHGPRKLAVADFDQDGRPDVVATSEEGGSLTWYRNEGGNPALSFSPRAIVRNVLGSYAVQVADVDEDGWLDVVCGFRGVGHVAWFRNAGNGTISQTPHVISNAFDTSYVLAVVDLNQDGHVDVLFPGENDATEVLFGDGTGNFTAQPFNAVPTGIHALAVSDINHDGRPDVAVASFAANLTVWYAQVSSGDLWAPHELPGTLYGPRALAIGDLDKDGAMDLVVGAYIENRVVWYRNLGQGTFEDPIELLNNTSSVRCVLVDDMDGDGDLDVLAASYSGQVLGLALNPLRP</sequence>
<protein>
    <recommendedName>
        <fullName evidence="5">VCBS repeat-containing protein</fullName>
    </recommendedName>
</protein>
<dbReference type="EMBL" id="CH991569">
    <property type="protein sequence ID" value="EDQ85944.1"/>
    <property type="molecule type" value="Genomic_DNA"/>
</dbReference>
<dbReference type="GeneID" id="5894435"/>
<dbReference type="Gene3D" id="2.130.10.130">
    <property type="entry name" value="Integrin alpha, N-terminal"/>
    <property type="match status" value="3"/>
</dbReference>
<dbReference type="PANTHER" id="PTHR44103:SF1">
    <property type="entry name" value="PROPROTEIN CONVERTASE P"/>
    <property type="match status" value="1"/>
</dbReference>
<dbReference type="InParanoid" id="A9V8W2"/>
<dbReference type="SUPFAM" id="SSF69318">
    <property type="entry name" value="Integrin alpha N-terminal domain"/>
    <property type="match status" value="1"/>
</dbReference>
<feature type="chain" id="PRO_5002742838" description="VCBS repeat-containing protein" evidence="2">
    <location>
        <begin position="20"/>
        <end position="430"/>
    </location>
</feature>
<dbReference type="PANTHER" id="PTHR44103">
    <property type="entry name" value="PROPROTEIN CONVERTASE P"/>
    <property type="match status" value="1"/>
</dbReference>
<keyword evidence="1 2" id="KW-0732">Signal</keyword>
<feature type="signal peptide" evidence="2">
    <location>
        <begin position="1"/>
        <end position="19"/>
    </location>
</feature>
<dbReference type="RefSeq" id="XP_001749138.1">
    <property type="nucleotide sequence ID" value="XM_001749086.1"/>
</dbReference>
<dbReference type="AlphaFoldDB" id="A9V8W2"/>
<keyword evidence="4" id="KW-1185">Reference proteome</keyword>